<feature type="signal peptide" evidence="2">
    <location>
        <begin position="1"/>
        <end position="25"/>
    </location>
</feature>
<evidence type="ECO:0000256" key="2">
    <source>
        <dbReference type="SAM" id="SignalP"/>
    </source>
</evidence>
<dbReference type="AlphaFoldDB" id="A0AAD5C6D6"/>
<protein>
    <submittedName>
        <fullName evidence="3">Uncharacterized protein</fullName>
    </submittedName>
</protein>
<evidence type="ECO:0000256" key="1">
    <source>
        <dbReference type="SAM" id="MobiDB-lite"/>
    </source>
</evidence>
<name>A0AAD5C6D6_AMBAR</name>
<comment type="caution">
    <text evidence="3">The sequence shown here is derived from an EMBL/GenBank/DDBJ whole genome shotgun (WGS) entry which is preliminary data.</text>
</comment>
<dbReference type="EMBL" id="JAMZMK010009623">
    <property type="protein sequence ID" value="KAI7734914.1"/>
    <property type="molecule type" value="Genomic_DNA"/>
</dbReference>
<organism evidence="3 4">
    <name type="scientific">Ambrosia artemisiifolia</name>
    <name type="common">Common ragweed</name>
    <dbReference type="NCBI Taxonomy" id="4212"/>
    <lineage>
        <taxon>Eukaryota</taxon>
        <taxon>Viridiplantae</taxon>
        <taxon>Streptophyta</taxon>
        <taxon>Embryophyta</taxon>
        <taxon>Tracheophyta</taxon>
        <taxon>Spermatophyta</taxon>
        <taxon>Magnoliopsida</taxon>
        <taxon>eudicotyledons</taxon>
        <taxon>Gunneridae</taxon>
        <taxon>Pentapetalae</taxon>
        <taxon>asterids</taxon>
        <taxon>campanulids</taxon>
        <taxon>Asterales</taxon>
        <taxon>Asteraceae</taxon>
        <taxon>Asteroideae</taxon>
        <taxon>Heliantheae alliance</taxon>
        <taxon>Heliantheae</taxon>
        <taxon>Ambrosia</taxon>
    </lineage>
</organism>
<feature type="compositionally biased region" description="Polar residues" evidence="1">
    <location>
        <begin position="71"/>
        <end position="81"/>
    </location>
</feature>
<evidence type="ECO:0000313" key="3">
    <source>
        <dbReference type="EMBL" id="KAI7734914.1"/>
    </source>
</evidence>
<keyword evidence="2" id="KW-0732">Signal</keyword>
<evidence type="ECO:0000313" key="4">
    <source>
        <dbReference type="Proteomes" id="UP001206925"/>
    </source>
</evidence>
<gene>
    <name evidence="3" type="ORF">M8C21_025743</name>
</gene>
<feature type="compositionally biased region" description="Basic residues" evidence="1">
    <location>
        <begin position="54"/>
        <end position="64"/>
    </location>
</feature>
<dbReference type="Proteomes" id="UP001206925">
    <property type="component" value="Unassembled WGS sequence"/>
</dbReference>
<sequence length="88" mass="9647">MKKTFDARGVALFLVINLILHNVLQVDSAHQGTMFSGRNRMLRKVSSAPPSPKLGKHIQYRRYPRPPPPLSSLQNSGIASSSPPPESA</sequence>
<feature type="chain" id="PRO_5041981935" evidence="2">
    <location>
        <begin position="26"/>
        <end position="88"/>
    </location>
</feature>
<proteinExistence type="predicted"/>
<accession>A0AAD5C6D6</accession>
<reference evidence="3" key="1">
    <citation type="submission" date="2022-06" db="EMBL/GenBank/DDBJ databases">
        <title>Uncovering the hologenomic basis of an extraordinary plant invasion.</title>
        <authorList>
            <person name="Bieker V.C."/>
            <person name="Martin M.D."/>
            <person name="Gilbert T."/>
            <person name="Hodgins K."/>
            <person name="Battlay P."/>
            <person name="Petersen B."/>
            <person name="Wilson J."/>
        </authorList>
    </citation>
    <scope>NUCLEOTIDE SEQUENCE</scope>
    <source>
        <strain evidence="3">AA19_3_7</strain>
        <tissue evidence="3">Leaf</tissue>
    </source>
</reference>
<feature type="region of interest" description="Disordered" evidence="1">
    <location>
        <begin position="40"/>
        <end position="88"/>
    </location>
</feature>
<keyword evidence="4" id="KW-1185">Reference proteome</keyword>